<dbReference type="AlphaFoldDB" id="A0A0A9A8M5"/>
<feature type="region of interest" description="Disordered" evidence="1">
    <location>
        <begin position="1"/>
        <end position="47"/>
    </location>
</feature>
<organism evidence="2">
    <name type="scientific">Arundo donax</name>
    <name type="common">Giant reed</name>
    <name type="synonym">Donax arundinaceus</name>
    <dbReference type="NCBI Taxonomy" id="35708"/>
    <lineage>
        <taxon>Eukaryota</taxon>
        <taxon>Viridiplantae</taxon>
        <taxon>Streptophyta</taxon>
        <taxon>Embryophyta</taxon>
        <taxon>Tracheophyta</taxon>
        <taxon>Spermatophyta</taxon>
        <taxon>Magnoliopsida</taxon>
        <taxon>Liliopsida</taxon>
        <taxon>Poales</taxon>
        <taxon>Poaceae</taxon>
        <taxon>PACMAD clade</taxon>
        <taxon>Arundinoideae</taxon>
        <taxon>Arundineae</taxon>
        <taxon>Arundo</taxon>
    </lineage>
</organism>
<evidence type="ECO:0000256" key="1">
    <source>
        <dbReference type="SAM" id="MobiDB-lite"/>
    </source>
</evidence>
<evidence type="ECO:0000313" key="2">
    <source>
        <dbReference type="EMBL" id="JAD47436.1"/>
    </source>
</evidence>
<protein>
    <submittedName>
        <fullName evidence="2">Uncharacterized protein</fullName>
    </submittedName>
</protein>
<proteinExistence type="predicted"/>
<sequence length="47" mass="5088">MLSADIPVYDSTHLPSRSPPMESRGRLSRRPFPPPSGTTAHARSGGR</sequence>
<accession>A0A0A9A8M5</accession>
<reference evidence="2" key="1">
    <citation type="submission" date="2014-09" db="EMBL/GenBank/DDBJ databases">
        <authorList>
            <person name="Magalhaes I.L.F."/>
            <person name="Oliveira U."/>
            <person name="Santos F.R."/>
            <person name="Vidigal T.H.D.A."/>
            <person name="Brescovit A.D."/>
            <person name="Santos A.J."/>
        </authorList>
    </citation>
    <scope>NUCLEOTIDE SEQUENCE</scope>
    <source>
        <tissue evidence="2">Shoot tissue taken approximately 20 cm above the soil surface</tissue>
    </source>
</reference>
<name>A0A0A9A8M5_ARUDO</name>
<dbReference type="EMBL" id="GBRH01250459">
    <property type="protein sequence ID" value="JAD47436.1"/>
    <property type="molecule type" value="Transcribed_RNA"/>
</dbReference>
<reference evidence="2" key="2">
    <citation type="journal article" date="2015" name="Data Brief">
        <title>Shoot transcriptome of the giant reed, Arundo donax.</title>
        <authorList>
            <person name="Barrero R.A."/>
            <person name="Guerrero F.D."/>
            <person name="Moolhuijzen P."/>
            <person name="Goolsby J.A."/>
            <person name="Tidwell J."/>
            <person name="Bellgard S.E."/>
            <person name="Bellgard M.I."/>
        </authorList>
    </citation>
    <scope>NUCLEOTIDE SEQUENCE</scope>
    <source>
        <tissue evidence="2">Shoot tissue taken approximately 20 cm above the soil surface</tissue>
    </source>
</reference>